<comment type="subcellular location">
    <subcellularLocation>
        <location evidence="4">Cell outer membrane</location>
    </subcellularLocation>
</comment>
<keyword evidence="1 4" id="KW-0732">Signal</keyword>
<feature type="region of interest" description="Disordered" evidence="5">
    <location>
        <begin position="122"/>
        <end position="158"/>
    </location>
</feature>
<organism evidence="7 8">
    <name type="scientific">Candidatus Paraluminiphilus aquimaris</name>
    <dbReference type="NCBI Taxonomy" id="2518994"/>
    <lineage>
        <taxon>Bacteria</taxon>
        <taxon>Pseudomonadati</taxon>
        <taxon>Pseudomonadota</taxon>
        <taxon>Gammaproteobacteria</taxon>
        <taxon>Cellvibrionales</taxon>
        <taxon>Halieaceae</taxon>
        <taxon>Candidatus Paraluminiphilus</taxon>
    </lineage>
</organism>
<protein>
    <recommendedName>
        <fullName evidence="4">Outer membrane protein assembly factor BamE</fullName>
    </recommendedName>
</protein>
<sequence>MPAVVLTGKAIVVYRTRLIILLSLLVPTLALSGCNNIGFPGVYLINIDQGNIVDQEMVDQLKPEMTRRQVRFLLGTPIVEDTFNNDRWDYIRLVRRGNDTLLRRRLTVVFENDVLVDVEGDLVGENWPEPDPVESADDASEELSEKTPDQGANESTAL</sequence>
<accession>A0ABY6Q944</accession>
<name>A0ABY6Q944_9GAMM</name>
<dbReference type="InterPro" id="IPR007450">
    <property type="entry name" value="BamE_dom"/>
</dbReference>
<comment type="similarity">
    <text evidence="4">Belongs to the BamE family.</text>
</comment>
<keyword evidence="3 4" id="KW-0998">Cell outer membrane</keyword>
<evidence type="ECO:0000256" key="4">
    <source>
        <dbReference type="HAMAP-Rule" id="MF_00925"/>
    </source>
</evidence>
<dbReference type="Pfam" id="PF04355">
    <property type="entry name" value="BamE"/>
    <property type="match status" value="1"/>
</dbReference>
<keyword evidence="2 4" id="KW-0472">Membrane</keyword>
<dbReference type="InterPro" id="IPR037873">
    <property type="entry name" value="BamE-like"/>
</dbReference>
<dbReference type="PANTHER" id="PTHR37482">
    <property type="entry name" value="OUTER MEMBRANE PROTEIN ASSEMBLY FACTOR BAME"/>
    <property type="match status" value="1"/>
</dbReference>
<dbReference type="Proteomes" id="UP001317963">
    <property type="component" value="Chromosome"/>
</dbReference>
<dbReference type="InterPro" id="IPR026592">
    <property type="entry name" value="BamE"/>
</dbReference>
<evidence type="ECO:0000256" key="5">
    <source>
        <dbReference type="SAM" id="MobiDB-lite"/>
    </source>
</evidence>
<proteinExistence type="inferred from homology"/>
<evidence type="ECO:0000256" key="3">
    <source>
        <dbReference type="ARBA" id="ARBA00023237"/>
    </source>
</evidence>
<feature type="compositionally biased region" description="Acidic residues" evidence="5">
    <location>
        <begin position="131"/>
        <end position="142"/>
    </location>
</feature>
<dbReference type="Gene3D" id="3.30.1450.10">
    <property type="match status" value="1"/>
</dbReference>
<keyword evidence="8" id="KW-1185">Reference proteome</keyword>
<feature type="domain" description="Outer membrane protein assembly factor BamE" evidence="6">
    <location>
        <begin position="50"/>
        <end position="119"/>
    </location>
</feature>
<reference evidence="7 8" key="1">
    <citation type="submission" date="2019-02" db="EMBL/GenBank/DDBJ databases">
        <title>Halieaceae_genomes.</title>
        <authorList>
            <person name="Li S.-H."/>
        </authorList>
    </citation>
    <scope>NUCLEOTIDE SEQUENCE [LARGE SCALE GENOMIC DNA]</scope>
    <source>
        <strain evidence="7 8">JH123</strain>
    </source>
</reference>
<evidence type="ECO:0000259" key="6">
    <source>
        <dbReference type="Pfam" id="PF04355"/>
    </source>
</evidence>
<evidence type="ECO:0000256" key="2">
    <source>
        <dbReference type="ARBA" id="ARBA00023136"/>
    </source>
</evidence>
<comment type="function">
    <text evidence="4">Part of the outer membrane protein assembly complex, which is involved in assembly and insertion of beta-barrel proteins into the outer membrane.</text>
</comment>
<dbReference type="PANTHER" id="PTHR37482:SF1">
    <property type="entry name" value="OUTER MEMBRANE PROTEIN ASSEMBLY FACTOR BAME"/>
    <property type="match status" value="1"/>
</dbReference>
<evidence type="ECO:0000313" key="8">
    <source>
        <dbReference type="Proteomes" id="UP001317963"/>
    </source>
</evidence>
<comment type="subunit">
    <text evidence="4">Part of the Bam complex.</text>
</comment>
<gene>
    <name evidence="4" type="primary">bamE</name>
    <name evidence="7" type="ORF">E0F26_05390</name>
</gene>
<evidence type="ECO:0000313" key="7">
    <source>
        <dbReference type="EMBL" id="UZP75570.1"/>
    </source>
</evidence>
<evidence type="ECO:0000256" key="1">
    <source>
        <dbReference type="ARBA" id="ARBA00022729"/>
    </source>
</evidence>
<dbReference type="EMBL" id="CP036501">
    <property type="protein sequence ID" value="UZP75570.1"/>
    <property type="molecule type" value="Genomic_DNA"/>
</dbReference>
<dbReference type="HAMAP" id="MF_00925">
    <property type="entry name" value="OM_assembly_BamE"/>
    <property type="match status" value="1"/>
</dbReference>